<feature type="compositionally biased region" description="Polar residues" evidence="3">
    <location>
        <begin position="123"/>
        <end position="135"/>
    </location>
</feature>
<evidence type="ECO:0000313" key="5">
    <source>
        <dbReference type="EMBL" id="BAF36282.1"/>
    </source>
</evidence>
<evidence type="ECO:0008006" key="6">
    <source>
        <dbReference type="Google" id="ProtNLM"/>
    </source>
</evidence>
<keyword evidence="2" id="KW-0698">rRNA processing</keyword>
<feature type="compositionally biased region" description="Basic and acidic residues" evidence="3">
    <location>
        <begin position="163"/>
        <end position="180"/>
    </location>
</feature>
<dbReference type="InterPro" id="IPR019398">
    <property type="entry name" value="Pre-rRNA_process_TSR2"/>
</dbReference>
<dbReference type="Pfam" id="PF10273">
    <property type="entry name" value="WGG"/>
    <property type="match status" value="1"/>
</dbReference>
<evidence type="ECO:0000313" key="4">
    <source>
        <dbReference type="EMBL" id="AAS79569.1"/>
    </source>
</evidence>
<dbReference type="EMBL" id="AB263748">
    <property type="protein sequence ID" value="BAF36282.1"/>
    <property type="molecule type" value="Genomic_DNA"/>
</dbReference>
<feature type="region of interest" description="Disordered" evidence="3">
    <location>
        <begin position="119"/>
        <end position="201"/>
    </location>
</feature>
<protein>
    <recommendedName>
        <fullName evidence="6">Pre-rRNA-processing protein TSR2</fullName>
    </recommendedName>
</protein>
<accession>Q6JJ66</accession>
<reference evidence="4" key="1">
    <citation type="journal article" date="2004" name="Breed. Sci.">
        <title>Molecular Characterization of a 313-kb Genomic Region Containing the Self-incompatibility Locus of Ipomoea trifida, a Diploid Relative of Sweet Potato.</title>
        <authorList>
            <person name="Tomita R.N."/>
            <person name="Suzuki G."/>
            <person name="Yoshida K."/>
            <person name="Yano Y."/>
            <person name="Tsuchiya T."/>
            <person name="Kakeda K."/>
            <person name="Mukai Y."/>
            <person name="Kowyama Y."/>
        </authorList>
    </citation>
    <scope>NUCLEOTIDE SEQUENCE</scope>
</reference>
<dbReference type="AlphaFoldDB" id="Q6JJ66"/>
<evidence type="ECO:0000256" key="3">
    <source>
        <dbReference type="SAM" id="MobiDB-lite"/>
    </source>
</evidence>
<organism evidence="4">
    <name type="scientific">Ipomoea trifida</name>
    <name type="common">Morning glory</name>
    <dbReference type="NCBI Taxonomy" id="35884"/>
    <lineage>
        <taxon>Eukaryota</taxon>
        <taxon>Viridiplantae</taxon>
        <taxon>Streptophyta</taxon>
        <taxon>Embryophyta</taxon>
        <taxon>Tracheophyta</taxon>
        <taxon>Spermatophyta</taxon>
        <taxon>Magnoliopsida</taxon>
        <taxon>eudicotyledons</taxon>
        <taxon>Gunneridae</taxon>
        <taxon>Pentapetalae</taxon>
        <taxon>asterids</taxon>
        <taxon>lamiids</taxon>
        <taxon>Solanales</taxon>
        <taxon>Convolvulaceae</taxon>
        <taxon>Ipomoeeae</taxon>
        <taxon>Ipomoea</taxon>
    </lineage>
</organism>
<name>Q6JJ66_IPOTF</name>
<dbReference type="EMBL" id="AH013750">
    <property type="protein sequence ID" value="AAS79569.1"/>
    <property type="molecule type" value="Genomic_DNA"/>
</dbReference>
<dbReference type="PANTHER" id="PTHR21250">
    <property type="entry name" value="PRE-RRNA-PROCESSING PROTEIN TSR2 HOMOLOG"/>
    <property type="match status" value="1"/>
</dbReference>
<comment type="similarity">
    <text evidence="1">Belongs to the TSR2 family.</text>
</comment>
<evidence type="ECO:0000256" key="2">
    <source>
        <dbReference type="ARBA" id="ARBA00022552"/>
    </source>
</evidence>
<sequence>MDFKNHAPPQLTVEAEAQLQEGINLVLSRWASLQMAVANEWGGRGSHQKSQELSERIFSFFTQSKEQVYIDDLEEILDEFMLSDFNTEVGDGSIEEVAEKMMIMHEQCTEGNFESINELKRTNPGNSAVTYSRQAASDDEDEDDDVENDKVGDDSSDMAVDASEVHGQKDMMVDEPRTNDGAETEDGWTVVSSRRKNGRRN</sequence>
<evidence type="ECO:0000256" key="1">
    <source>
        <dbReference type="ARBA" id="ARBA00006524"/>
    </source>
</evidence>
<dbReference type="GO" id="GO:0006364">
    <property type="term" value="P:rRNA processing"/>
    <property type="evidence" value="ECO:0007669"/>
    <property type="project" value="UniProtKB-KW"/>
</dbReference>
<feature type="compositionally biased region" description="Acidic residues" evidence="3">
    <location>
        <begin position="137"/>
        <end position="147"/>
    </location>
</feature>
<proteinExistence type="inferred from homology"/>
<reference evidence="5" key="2">
    <citation type="journal article" date="2007" name="Sex. Plant Reprod.">
        <title>Physical size of the S locus region defined by genetic recombination and genome sequencing in Ipomoea trifida, Convolvulaceae.</title>
        <authorList>
            <person name="Rahman M.H."/>
            <person name="Tsuchiya T."/>
            <person name="Suwabe K."/>
            <person name="Kohori J."/>
            <person name="Tomita R.N."/>
            <person name="Kagaya Y."/>
            <person name="Kobayashi I."/>
            <person name="Kakeda K."/>
            <person name="Kowyama Y."/>
        </authorList>
    </citation>
    <scope>NUCLEOTIDE SEQUENCE</scope>
</reference>